<dbReference type="PANTHER" id="PTHR36529">
    <property type="entry name" value="SLL1095 PROTEIN"/>
    <property type="match status" value="1"/>
</dbReference>
<organism evidence="2 3">
    <name type="scientific">Chloroherpeton thalassium (strain ATCC 35110 / GB-78)</name>
    <dbReference type="NCBI Taxonomy" id="517418"/>
    <lineage>
        <taxon>Bacteria</taxon>
        <taxon>Pseudomonadati</taxon>
        <taxon>Chlorobiota</taxon>
        <taxon>Chlorobiia</taxon>
        <taxon>Chlorobiales</taxon>
        <taxon>Chloroherpetonaceae</taxon>
        <taxon>Chloroherpeton</taxon>
    </lineage>
</organism>
<dbReference type="PANTHER" id="PTHR36529:SF1">
    <property type="entry name" value="GLYCOSYLTRANSFERASE"/>
    <property type="match status" value="1"/>
</dbReference>
<dbReference type="eggNOG" id="COG3222">
    <property type="taxonomic scope" value="Bacteria"/>
</dbReference>
<feature type="compositionally biased region" description="Basic and acidic residues" evidence="1">
    <location>
        <begin position="1"/>
        <end position="12"/>
    </location>
</feature>
<sequence>MRRLPPETEHKTTHVTSESQQIPAKSDTDSAPKKPARARRSRPKIQPPNGRNAAILFTSSPAKERKRFSPLLPKEGNQEIAANLLLQTLGKLRDFSIQEDFDLIIVSDEAFNENLAVKYHGQFLLHRGKNFAQRITNAIKDTLALGYEKAALVGNDCPMLSQRDFQKSFHYISESAVVFGPAKDGGIYLAGFPRAILTSGIAIEKLPWKTHCILTDLISCFTTQDFDVMLLREKEDLDNISDLANFINAFDSTDESSF</sequence>
<dbReference type="Proteomes" id="UP000001208">
    <property type="component" value="Chromosome"/>
</dbReference>
<feature type="compositionally biased region" description="Basic residues" evidence="1">
    <location>
        <begin position="34"/>
        <end position="43"/>
    </location>
</feature>
<feature type="compositionally biased region" description="Polar residues" evidence="1">
    <location>
        <begin position="14"/>
        <end position="23"/>
    </location>
</feature>
<accession>B3QTW2</accession>
<dbReference type="HOGENOM" id="CLU_1076444_0_0_10"/>
<keyword evidence="3" id="KW-1185">Reference proteome</keyword>
<dbReference type="SUPFAM" id="SSF53448">
    <property type="entry name" value="Nucleotide-diphospho-sugar transferases"/>
    <property type="match status" value="1"/>
</dbReference>
<dbReference type="STRING" id="517418.Ctha_1853"/>
<dbReference type="OrthoDB" id="9798250at2"/>
<evidence type="ECO:0000256" key="1">
    <source>
        <dbReference type="SAM" id="MobiDB-lite"/>
    </source>
</evidence>
<reference evidence="2 3" key="1">
    <citation type="submission" date="2008-06" db="EMBL/GenBank/DDBJ databases">
        <title>Complete sequence of Chloroherpeton thalassium ATCC 35110.</title>
        <authorList>
            <consortium name="US DOE Joint Genome Institute"/>
            <person name="Lucas S."/>
            <person name="Copeland A."/>
            <person name="Lapidus A."/>
            <person name="Glavina del Rio T."/>
            <person name="Dalin E."/>
            <person name="Tice H."/>
            <person name="Bruce D."/>
            <person name="Goodwin L."/>
            <person name="Pitluck S."/>
            <person name="Schmutz J."/>
            <person name="Larimer F."/>
            <person name="Land M."/>
            <person name="Hauser L."/>
            <person name="Kyrpides N."/>
            <person name="Mikhailova N."/>
            <person name="Liu Z."/>
            <person name="Li T."/>
            <person name="Zhao F."/>
            <person name="Overmann J."/>
            <person name="Bryant D.A."/>
            <person name="Richardson P."/>
        </authorList>
    </citation>
    <scope>NUCLEOTIDE SEQUENCE [LARGE SCALE GENOMIC DNA]</scope>
    <source>
        <strain evidence="3">ATCC 35110 / GB-78</strain>
    </source>
</reference>
<evidence type="ECO:0000313" key="2">
    <source>
        <dbReference type="EMBL" id="ACF14310.1"/>
    </source>
</evidence>
<dbReference type="EMBL" id="CP001100">
    <property type="protein sequence ID" value="ACF14310.1"/>
    <property type="molecule type" value="Genomic_DNA"/>
</dbReference>
<dbReference type="AlphaFoldDB" id="B3QTW2"/>
<dbReference type="InterPro" id="IPR018641">
    <property type="entry name" value="Trfase_1_rSAM/seldom-assoc"/>
</dbReference>
<protein>
    <recommendedName>
        <fullName evidence="4">Glycosyltransferase</fullName>
    </recommendedName>
</protein>
<dbReference type="InterPro" id="IPR029044">
    <property type="entry name" value="Nucleotide-diphossugar_trans"/>
</dbReference>
<dbReference type="Gene3D" id="3.90.550.10">
    <property type="entry name" value="Spore Coat Polysaccharide Biosynthesis Protein SpsA, Chain A"/>
    <property type="match status" value="1"/>
</dbReference>
<name>B3QTW2_CHLT3</name>
<dbReference type="RefSeq" id="WP_012500394.1">
    <property type="nucleotide sequence ID" value="NC_011026.1"/>
</dbReference>
<proteinExistence type="predicted"/>
<dbReference type="Pfam" id="PF09837">
    <property type="entry name" value="DUF2064"/>
    <property type="match status" value="1"/>
</dbReference>
<feature type="region of interest" description="Disordered" evidence="1">
    <location>
        <begin position="1"/>
        <end position="59"/>
    </location>
</feature>
<dbReference type="KEGG" id="cts:Ctha_1853"/>
<gene>
    <name evidence="2" type="ordered locus">Ctha_1853</name>
</gene>
<evidence type="ECO:0000313" key="3">
    <source>
        <dbReference type="Proteomes" id="UP000001208"/>
    </source>
</evidence>
<evidence type="ECO:0008006" key="4">
    <source>
        <dbReference type="Google" id="ProtNLM"/>
    </source>
</evidence>